<keyword evidence="1" id="KW-0472">Membrane</keyword>
<evidence type="ECO:0000313" key="3">
    <source>
        <dbReference type="Proteomes" id="UP001220940"/>
    </source>
</evidence>
<feature type="transmembrane region" description="Helical" evidence="1">
    <location>
        <begin position="98"/>
        <end position="120"/>
    </location>
</feature>
<protein>
    <submittedName>
        <fullName evidence="2">Uncharacterized protein</fullName>
    </submittedName>
</protein>
<keyword evidence="3" id="KW-1185">Reference proteome</keyword>
<reference evidence="2" key="1">
    <citation type="submission" date="2021-11" db="EMBL/GenBank/DDBJ databases">
        <title>Description of Mycoplasma bradburyaesp. nov.from sea birds: a tribute to a great mycoplasmologist.</title>
        <authorList>
            <person name="Ramirez A.S."/>
            <person name="Poveda C."/>
            <person name="Suarez-Perez A."/>
            <person name="Rosales R.S."/>
            <person name="Dijkman R."/>
            <person name="Feberwee A."/>
            <person name="Spergser J."/>
            <person name="Szostak M.P."/>
            <person name="Ressel L."/>
            <person name="Calabuig P."/>
            <person name="Catania S."/>
            <person name="Gobbo F."/>
            <person name="Timofte D."/>
            <person name="Poveda J.B."/>
        </authorList>
    </citation>
    <scope>NUCLEOTIDE SEQUENCE [LARGE SCALE GENOMIC DNA]</scope>
    <source>
        <strain evidence="2">T158</strain>
    </source>
</reference>
<accession>A0ABT5GBS0</accession>
<keyword evidence="1" id="KW-1133">Transmembrane helix</keyword>
<dbReference type="Proteomes" id="UP001220940">
    <property type="component" value="Unassembled WGS sequence"/>
</dbReference>
<proteinExistence type="predicted"/>
<dbReference type="RefSeq" id="WP_255034681.1">
    <property type="nucleotide sequence ID" value="NZ_CP101414.1"/>
</dbReference>
<gene>
    <name evidence="2" type="ORF">LNO68_01440</name>
</gene>
<sequence>MVPLYINIILDWTKVSAKFSIDTPEYINKGLSGDNLLIARFIENYVGSLVISLFFIIYNLIYLRKNNNTWLASFFPFCFKELKTSNTFAYKMKPGSYWTLYTFIILFILALMGFQLFTIIAVDYRLIIPMMINIIFLIVTSWSLFSLIVIITTSDYKTAKLNKSTFIEMKTDIEIKTESNCSVNAGINK</sequence>
<organism evidence="2 3">
    <name type="scientific">Mycoplasma bradburyae</name>
    <dbReference type="NCBI Taxonomy" id="2963128"/>
    <lineage>
        <taxon>Bacteria</taxon>
        <taxon>Bacillati</taxon>
        <taxon>Mycoplasmatota</taxon>
        <taxon>Mollicutes</taxon>
        <taxon>Mycoplasmataceae</taxon>
        <taxon>Mycoplasma</taxon>
    </lineage>
</organism>
<feature type="transmembrane region" description="Helical" evidence="1">
    <location>
        <begin position="126"/>
        <end position="151"/>
    </location>
</feature>
<keyword evidence="1" id="KW-0812">Transmembrane</keyword>
<name>A0ABT5GBS0_9MOLU</name>
<feature type="transmembrane region" description="Helical" evidence="1">
    <location>
        <begin position="45"/>
        <end position="63"/>
    </location>
</feature>
<evidence type="ECO:0000313" key="2">
    <source>
        <dbReference type="EMBL" id="MDC4181851.1"/>
    </source>
</evidence>
<evidence type="ECO:0000256" key="1">
    <source>
        <dbReference type="SAM" id="Phobius"/>
    </source>
</evidence>
<dbReference type="EMBL" id="JAJHZM010000007">
    <property type="protein sequence ID" value="MDC4181851.1"/>
    <property type="molecule type" value="Genomic_DNA"/>
</dbReference>
<comment type="caution">
    <text evidence="2">The sequence shown here is derived from an EMBL/GenBank/DDBJ whole genome shotgun (WGS) entry which is preliminary data.</text>
</comment>